<dbReference type="Proteomes" id="UP000194003">
    <property type="component" value="Unassembled WGS sequence"/>
</dbReference>
<evidence type="ECO:0000256" key="1">
    <source>
        <dbReference type="ARBA" id="ARBA00004167"/>
    </source>
</evidence>
<evidence type="ECO:0000256" key="6">
    <source>
        <dbReference type="ARBA" id="ARBA00023136"/>
    </source>
</evidence>
<evidence type="ECO:0000313" key="10">
    <source>
        <dbReference type="EMBL" id="OSM06275.1"/>
    </source>
</evidence>
<comment type="subcellular location">
    <subcellularLocation>
        <location evidence="2">Cell membrane</location>
    </subcellularLocation>
    <subcellularLocation>
        <location evidence="1">Membrane</location>
        <topology evidence="1">Single-pass membrane protein</topology>
    </subcellularLocation>
</comment>
<name>A0A1Y2K7V1_9PROT</name>
<evidence type="ECO:0000256" key="7">
    <source>
        <dbReference type="ARBA" id="ARBA00023186"/>
    </source>
</evidence>
<feature type="domain" description="Ancillary SecYEG translocon subunit/Cell division coordinator CpoB TPR" evidence="9">
    <location>
        <begin position="25"/>
        <end position="214"/>
    </location>
</feature>
<dbReference type="InterPro" id="IPR026039">
    <property type="entry name" value="YfgM"/>
</dbReference>
<dbReference type="PANTHER" id="PTHR38035">
    <property type="entry name" value="UPF0070 PROTEIN YFGM"/>
    <property type="match status" value="1"/>
</dbReference>
<keyword evidence="11" id="KW-1185">Reference proteome</keyword>
<dbReference type="OrthoDB" id="7173339at2"/>
<gene>
    <name evidence="10" type="ORF">MAIT1_01260</name>
</gene>
<keyword evidence="6 8" id="KW-0472">Membrane</keyword>
<proteinExistence type="predicted"/>
<dbReference type="Pfam" id="PF09976">
    <property type="entry name" value="TPR_21"/>
    <property type="match status" value="1"/>
</dbReference>
<keyword evidence="3" id="KW-1003">Cell membrane</keyword>
<protein>
    <recommendedName>
        <fullName evidence="9">Ancillary SecYEG translocon subunit/Cell division coordinator CpoB TPR domain-containing protein</fullName>
    </recommendedName>
</protein>
<evidence type="ECO:0000313" key="11">
    <source>
        <dbReference type="Proteomes" id="UP000194003"/>
    </source>
</evidence>
<dbReference type="STRING" id="1434232.MAIT1_01260"/>
<organism evidence="10 11">
    <name type="scientific">Magnetofaba australis IT-1</name>
    <dbReference type="NCBI Taxonomy" id="1434232"/>
    <lineage>
        <taxon>Bacteria</taxon>
        <taxon>Pseudomonadati</taxon>
        <taxon>Pseudomonadota</taxon>
        <taxon>Magnetococcia</taxon>
        <taxon>Magnetococcales</taxon>
        <taxon>Magnetococcaceae</taxon>
        <taxon>Magnetofaba</taxon>
    </lineage>
</organism>
<accession>A0A1Y2K7V1</accession>
<dbReference type="GO" id="GO:0005886">
    <property type="term" value="C:plasma membrane"/>
    <property type="evidence" value="ECO:0007669"/>
    <property type="project" value="UniProtKB-SubCell"/>
</dbReference>
<sequence>MAQVDDQHIFDEVDERLHHDRMHELWLAYRGWLIGGLVAFFGALITYVGVRDYRQSQANAASDAYRAALSQLQADPAKGQDALLQVIGEHAGDGYGQLARLQLAAALMADKKNDEALHQLETLANEASDPALRSLALLNAAYAVVDSDINKALGYANRIEEASAYRAHALELMGLAAQKGGDTQQALARYAEAMKKGPPAGLRDRLALRLERLGGAEALKNALPSAQQVPAE</sequence>
<evidence type="ECO:0000256" key="2">
    <source>
        <dbReference type="ARBA" id="ARBA00004236"/>
    </source>
</evidence>
<reference evidence="10 11" key="1">
    <citation type="journal article" date="2016" name="BMC Genomics">
        <title>Combined genomic and structural analyses of a cultured magnetotactic bacterium reveals its niche adaptation to a dynamic environment.</title>
        <authorList>
            <person name="Araujo A.C."/>
            <person name="Morillo V."/>
            <person name="Cypriano J."/>
            <person name="Teixeira L.C."/>
            <person name="Leao P."/>
            <person name="Lyra S."/>
            <person name="Almeida L.G."/>
            <person name="Bazylinski D.A."/>
            <person name="Vasconcellos A.T."/>
            <person name="Abreu F."/>
            <person name="Lins U."/>
        </authorList>
    </citation>
    <scope>NUCLEOTIDE SEQUENCE [LARGE SCALE GENOMIC DNA]</scope>
    <source>
        <strain evidence="10 11">IT-1</strain>
    </source>
</reference>
<keyword evidence="4 8" id="KW-0812">Transmembrane</keyword>
<dbReference type="GO" id="GO:0044877">
    <property type="term" value="F:protein-containing complex binding"/>
    <property type="evidence" value="ECO:0007669"/>
    <property type="project" value="InterPro"/>
</dbReference>
<evidence type="ECO:0000259" key="9">
    <source>
        <dbReference type="Pfam" id="PF09976"/>
    </source>
</evidence>
<evidence type="ECO:0000256" key="5">
    <source>
        <dbReference type="ARBA" id="ARBA00022989"/>
    </source>
</evidence>
<feature type="transmembrane region" description="Helical" evidence="8">
    <location>
        <begin position="29"/>
        <end position="50"/>
    </location>
</feature>
<dbReference type="PANTHER" id="PTHR38035:SF1">
    <property type="entry name" value="ANCILLARY SECYEG TRANSLOCON SUBUNIT"/>
    <property type="match status" value="1"/>
</dbReference>
<keyword evidence="7" id="KW-0143">Chaperone</keyword>
<evidence type="ECO:0000256" key="3">
    <source>
        <dbReference type="ARBA" id="ARBA00022475"/>
    </source>
</evidence>
<evidence type="ECO:0000256" key="4">
    <source>
        <dbReference type="ARBA" id="ARBA00022692"/>
    </source>
</evidence>
<dbReference type="InterPro" id="IPR018704">
    <property type="entry name" value="SecYEG/CpoB_TPR"/>
</dbReference>
<comment type="caution">
    <text evidence="10">The sequence shown here is derived from an EMBL/GenBank/DDBJ whole genome shotgun (WGS) entry which is preliminary data.</text>
</comment>
<dbReference type="RefSeq" id="WP_085441407.1">
    <property type="nucleotide sequence ID" value="NZ_LVJN01000016.1"/>
</dbReference>
<dbReference type="EMBL" id="LVJN01000016">
    <property type="protein sequence ID" value="OSM06275.1"/>
    <property type="molecule type" value="Genomic_DNA"/>
</dbReference>
<keyword evidence="5 8" id="KW-1133">Transmembrane helix</keyword>
<dbReference type="AlphaFoldDB" id="A0A1Y2K7V1"/>
<evidence type="ECO:0000256" key="8">
    <source>
        <dbReference type="SAM" id="Phobius"/>
    </source>
</evidence>